<protein>
    <recommendedName>
        <fullName evidence="3">VWFA domain-containing protein</fullName>
    </recommendedName>
</protein>
<dbReference type="eggNOG" id="COG2304">
    <property type="taxonomic scope" value="Bacteria"/>
</dbReference>
<dbReference type="HOGENOM" id="CLU_080398_1_0_9"/>
<sequence length="273" mass="30677">MAEAKTNGQTDTRRGYFDVDGSGAMTELIFLLELSGPMADLESDLIDGFNDMIARLREERTDLLVWLWKEIAGCIDHKEITHCIDHNTRVPITEDAALIEQGCFTRLLTLAEQYRHEHPEDFVEQDSERGSGGLFDSIGASIHMAQLVHREDRPEERPVRTMFIIITDNTEIERANQYYWTPDRVRELVQQQEKEAGWEFVFLGTNIDAKQVAGDVGIPAENTAAFACDAAGVRENFASLGAMILEFSATGVALPTWSRKISEHLTKTQSGRS</sequence>
<comment type="caution">
    <text evidence="1">The sequence shown here is derived from an EMBL/GenBank/DDBJ whole genome shotgun (WGS) entry which is preliminary data.</text>
</comment>
<dbReference type="RefSeq" id="WP_006305161.1">
    <property type="nucleotide sequence ID" value="NZ_GL892076.1"/>
</dbReference>
<accession>F5RJ95</accession>
<evidence type="ECO:0000313" key="2">
    <source>
        <dbReference type="Proteomes" id="UP000004067"/>
    </source>
</evidence>
<keyword evidence="2" id="KW-1185">Reference proteome</keyword>
<name>F5RJ95_9FIRM</name>
<organism evidence="1 2">
    <name type="scientific">Centipeda periodontii DSM 2778</name>
    <dbReference type="NCBI Taxonomy" id="888060"/>
    <lineage>
        <taxon>Bacteria</taxon>
        <taxon>Bacillati</taxon>
        <taxon>Bacillota</taxon>
        <taxon>Negativicutes</taxon>
        <taxon>Selenomonadales</taxon>
        <taxon>Selenomonadaceae</taxon>
        <taxon>Centipeda</taxon>
    </lineage>
</organism>
<dbReference type="EMBL" id="AFHQ01000007">
    <property type="protein sequence ID" value="EGK62081.1"/>
    <property type="molecule type" value="Genomic_DNA"/>
</dbReference>
<proteinExistence type="predicted"/>
<evidence type="ECO:0008006" key="3">
    <source>
        <dbReference type="Google" id="ProtNLM"/>
    </source>
</evidence>
<reference evidence="1 2" key="1">
    <citation type="submission" date="2011-04" db="EMBL/GenBank/DDBJ databases">
        <authorList>
            <person name="Muzny D."/>
            <person name="Qin X."/>
            <person name="Deng J."/>
            <person name="Jiang H."/>
            <person name="Liu Y."/>
            <person name="Qu J."/>
            <person name="Song X.-Z."/>
            <person name="Zhang L."/>
            <person name="Thornton R."/>
            <person name="Coyle M."/>
            <person name="Francisco L."/>
            <person name="Jackson L."/>
            <person name="Javaid M."/>
            <person name="Korchina V."/>
            <person name="Kovar C."/>
            <person name="Mata R."/>
            <person name="Mathew T."/>
            <person name="Ngo R."/>
            <person name="Nguyen L."/>
            <person name="Nguyen N."/>
            <person name="Okwuonu G."/>
            <person name="Ongeri F."/>
            <person name="Pham C."/>
            <person name="Simmons D."/>
            <person name="Wilczek-Boney K."/>
            <person name="Hale W."/>
            <person name="Jakkamsetti A."/>
            <person name="Pham P."/>
            <person name="Ruth R."/>
            <person name="San Lucas F."/>
            <person name="Warren J."/>
            <person name="Zhang J."/>
            <person name="Zhao Z."/>
            <person name="Zhou C."/>
            <person name="Zhu D."/>
            <person name="Lee S."/>
            <person name="Bess C."/>
            <person name="Blankenburg K."/>
            <person name="Forbes L."/>
            <person name="Fu Q."/>
            <person name="Gubbala S."/>
            <person name="Hirani K."/>
            <person name="Jayaseelan J.C."/>
            <person name="Lara F."/>
            <person name="Munidasa M."/>
            <person name="Palculict T."/>
            <person name="Patil S."/>
            <person name="Pu L.-L."/>
            <person name="Saada N."/>
            <person name="Tang L."/>
            <person name="Weissenberger G."/>
            <person name="Zhu Y."/>
            <person name="Hemphill L."/>
            <person name="Shang Y."/>
            <person name="Youmans B."/>
            <person name="Ayvaz T."/>
            <person name="Ross M."/>
            <person name="Santibanez J."/>
            <person name="Aqrawi P."/>
            <person name="Gross S."/>
            <person name="Joshi V."/>
            <person name="Fowler G."/>
            <person name="Nazareth L."/>
            <person name="Reid J."/>
            <person name="Worley K."/>
            <person name="Petrosino J."/>
            <person name="Highlander S."/>
            <person name="Gibbs R."/>
        </authorList>
    </citation>
    <scope>NUCLEOTIDE SEQUENCE [LARGE SCALE GENOMIC DNA]</scope>
    <source>
        <strain evidence="1 2">DSM 2778</strain>
    </source>
</reference>
<evidence type="ECO:0000313" key="1">
    <source>
        <dbReference type="EMBL" id="EGK62081.1"/>
    </source>
</evidence>
<dbReference type="Proteomes" id="UP000004067">
    <property type="component" value="Unassembled WGS sequence"/>
</dbReference>
<dbReference type="STRING" id="888060.HMPREF9081_0330"/>
<gene>
    <name evidence="1" type="ORF">HMPREF9081_0330</name>
</gene>
<dbReference type="AlphaFoldDB" id="F5RJ95"/>
<dbReference type="OrthoDB" id="9790144at2"/>